<accession>A0A291TCK1</accession>
<dbReference type="InterPro" id="IPR044855">
    <property type="entry name" value="CoA-Trfase_III_dom3_sf"/>
</dbReference>
<dbReference type="Pfam" id="PF02515">
    <property type="entry name" value="CoA_transf_3"/>
    <property type="match status" value="1"/>
</dbReference>
<dbReference type="InterPro" id="IPR050483">
    <property type="entry name" value="CoA-transferase_III_domain"/>
</dbReference>
<dbReference type="EMBL" id="CP023819">
    <property type="protein sequence ID" value="ATL90819.1"/>
    <property type="molecule type" value="Genomic_DNA"/>
</dbReference>
<protein>
    <submittedName>
        <fullName evidence="2">Carnitine dehydratase</fullName>
    </submittedName>
</protein>
<dbReference type="Gene3D" id="3.30.1540.10">
    <property type="entry name" value="formyl-coa transferase, domain 3"/>
    <property type="match status" value="1"/>
</dbReference>
<gene>
    <name evidence="2" type="ORF">CRH10_11230</name>
</gene>
<dbReference type="PANTHER" id="PTHR48207">
    <property type="entry name" value="SUCCINATE--HYDROXYMETHYLGLUTARATE COA-TRANSFERASE"/>
    <property type="match status" value="1"/>
</dbReference>
<dbReference type="Proteomes" id="UP000223709">
    <property type="component" value="Chromosome"/>
</dbReference>
<dbReference type="Gene3D" id="3.40.50.10540">
    <property type="entry name" value="Crotonobetainyl-coa:carnitine coa-transferase, domain 1"/>
    <property type="match status" value="1"/>
</dbReference>
<sequence>MESCNMSEHMALENLTVLDLTRVLAGPFCTMMLADMGANVIKIEVPKGGDDTRSYPPFRAKNLNGERESVYFANINRNKKGITLNLKAPEGKEIFKELVKKADIVVENYRPGVMDKLGLGYDVLKEINPRIIYAAVSGFGCYGPYHLRPGYDILAQAMGGMMSITGSKGGEPTRAGSALGDILGGLHVTIGILAAVNARTITGKGQRVDVSLMDSMIAATENTALKYIETGNIPAPMGNRYAAVSPYDSFTCKGGKVIIAAGNQKLYEKLCNEVLERPDMITDPRFVDMPGRLANQDAIAEVIEERIKDLTPNEAAELVLAHGIPAGPIMNIKEILDDPHVKEREMFVEMDHPTLGKVTVNGCAIKLMDTKPSVRTPAPQLGQNNRDIFEGVLGMTEEQFNALHEKQVF</sequence>
<name>A0A291TCK1_9FIRM</name>
<evidence type="ECO:0000313" key="3">
    <source>
        <dbReference type="Proteomes" id="UP000223709"/>
    </source>
</evidence>
<dbReference type="InterPro" id="IPR003673">
    <property type="entry name" value="CoA-Trfase_fam_III"/>
</dbReference>
<organism evidence="2 3">
    <name type="scientific">Faecalibacterium prausnitzii</name>
    <dbReference type="NCBI Taxonomy" id="853"/>
    <lineage>
        <taxon>Bacteria</taxon>
        <taxon>Bacillati</taxon>
        <taxon>Bacillota</taxon>
        <taxon>Clostridia</taxon>
        <taxon>Eubacteriales</taxon>
        <taxon>Oscillospiraceae</taxon>
        <taxon>Faecalibacterium</taxon>
    </lineage>
</organism>
<dbReference type="InterPro" id="IPR023606">
    <property type="entry name" value="CoA-Trfase_III_dom_1_sf"/>
</dbReference>
<dbReference type="PANTHER" id="PTHR48207:SF3">
    <property type="entry name" value="SUCCINATE--HYDROXYMETHYLGLUTARATE COA-TRANSFERASE"/>
    <property type="match status" value="1"/>
</dbReference>
<dbReference type="AlphaFoldDB" id="A0A291TCK1"/>
<keyword evidence="1" id="KW-0808">Transferase</keyword>
<reference evidence="2 3" key="1">
    <citation type="submission" date="2017-10" db="EMBL/GenBank/DDBJ databases">
        <title>Complete Genome Sequence of Faecalibacterium prausnitzii isolated from the gut of healthy adult Indian.</title>
        <authorList>
            <person name="Bag S."/>
            <person name="Ghosh T.S."/>
            <person name="Das B."/>
        </authorList>
    </citation>
    <scope>NUCLEOTIDE SEQUENCE [LARGE SCALE GENOMIC DNA]</scope>
    <source>
        <strain evidence="2 3">Indica</strain>
    </source>
</reference>
<evidence type="ECO:0000313" key="2">
    <source>
        <dbReference type="EMBL" id="ATL90819.1"/>
    </source>
</evidence>
<dbReference type="GO" id="GO:0008410">
    <property type="term" value="F:CoA-transferase activity"/>
    <property type="evidence" value="ECO:0007669"/>
    <property type="project" value="TreeGrafter"/>
</dbReference>
<evidence type="ECO:0000256" key="1">
    <source>
        <dbReference type="ARBA" id="ARBA00022679"/>
    </source>
</evidence>
<proteinExistence type="predicted"/>
<dbReference type="SUPFAM" id="SSF89796">
    <property type="entry name" value="CoA-transferase family III (CaiB/BaiF)"/>
    <property type="match status" value="1"/>
</dbReference>